<evidence type="ECO:0000256" key="1">
    <source>
        <dbReference type="SAM" id="Phobius"/>
    </source>
</evidence>
<dbReference type="EMBL" id="CM015718">
    <property type="protein sequence ID" value="KAF3692160.1"/>
    <property type="molecule type" value="Genomic_DNA"/>
</dbReference>
<reference evidence="2 3" key="1">
    <citation type="submission" date="2019-02" db="EMBL/GenBank/DDBJ databases">
        <title>Opniocepnalus argus genome.</title>
        <authorList>
            <person name="Zhou C."/>
            <person name="Xiao S."/>
        </authorList>
    </citation>
    <scope>NUCLEOTIDE SEQUENCE [LARGE SCALE GENOMIC DNA]</scope>
    <source>
        <strain evidence="2">OARG1902GOOAL</strain>
        <tissue evidence="2">Muscle</tissue>
    </source>
</reference>
<keyword evidence="1" id="KW-1133">Transmembrane helix</keyword>
<proteinExistence type="predicted"/>
<dbReference type="AlphaFoldDB" id="A0A6G1PPC8"/>
<protein>
    <submittedName>
        <fullName evidence="2">Uncharacterized protein</fullName>
    </submittedName>
</protein>
<sequence>MNELSQFSDLYIERRFNLSITWFSMLFKMPRIIWRYLMISICSSNSQSVSLMIISFSFQFILCAGCCLLM</sequence>
<feature type="transmembrane region" description="Helical" evidence="1">
    <location>
        <begin position="49"/>
        <end position="69"/>
    </location>
</feature>
<evidence type="ECO:0000313" key="2">
    <source>
        <dbReference type="EMBL" id="KAF3692160.1"/>
    </source>
</evidence>
<organism evidence="2 3">
    <name type="scientific">Channa argus</name>
    <name type="common">Northern snakehead</name>
    <name type="synonym">Ophicephalus argus</name>
    <dbReference type="NCBI Taxonomy" id="215402"/>
    <lineage>
        <taxon>Eukaryota</taxon>
        <taxon>Metazoa</taxon>
        <taxon>Chordata</taxon>
        <taxon>Craniata</taxon>
        <taxon>Vertebrata</taxon>
        <taxon>Euteleostomi</taxon>
        <taxon>Actinopterygii</taxon>
        <taxon>Neopterygii</taxon>
        <taxon>Teleostei</taxon>
        <taxon>Neoteleostei</taxon>
        <taxon>Acanthomorphata</taxon>
        <taxon>Anabantaria</taxon>
        <taxon>Anabantiformes</taxon>
        <taxon>Channoidei</taxon>
        <taxon>Channidae</taxon>
        <taxon>Channa</taxon>
    </lineage>
</organism>
<name>A0A6G1PPC8_CHAAH</name>
<reference evidence="3" key="2">
    <citation type="submission" date="2019-02" db="EMBL/GenBank/DDBJ databases">
        <title>Opniocepnalus argus Var Kimnra genome.</title>
        <authorList>
            <person name="Zhou C."/>
            <person name="Xiao S."/>
        </authorList>
    </citation>
    <scope>NUCLEOTIDE SEQUENCE [LARGE SCALE GENOMIC DNA]</scope>
</reference>
<dbReference type="Proteomes" id="UP000503349">
    <property type="component" value="Chromosome 7"/>
</dbReference>
<keyword evidence="1" id="KW-0472">Membrane</keyword>
<evidence type="ECO:0000313" key="3">
    <source>
        <dbReference type="Proteomes" id="UP000503349"/>
    </source>
</evidence>
<gene>
    <name evidence="2" type="ORF">EXN66_Car007836</name>
</gene>
<keyword evidence="1" id="KW-0812">Transmembrane</keyword>
<keyword evidence="3" id="KW-1185">Reference proteome</keyword>
<accession>A0A6G1PPC8</accession>